<evidence type="ECO:0000256" key="1">
    <source>
        <dbReference type="SAM" id="Phobius"/>
    </source>
</evidence>
<accession>A0A5B7H993</accession>
<gene>
    <name evidence="2" type="ORF">E2C01_059508</name>
</gene>
<keyword evidence="1" id="KW-1133">Transmembrane helix</keyword>
<name>A0A5B7H993_PORTR</name>
<protein>
    <submittedName>
        <fullName evidence="2">Uncharacterized protein</fullName>
    </submittedName>
</protein>
<comment type="caution">
    <text evidence="2">The sequence shown here is derived from an EMBL/GenBank/DDBJ whole genome shotgun (WGS) entry which is preliminary data.</text>
</comment>
<dbReference type="Proteomes" id="UP000324222">
    <property type="component" value="Unassembled WGS sequence"/>
</dbReference>
<evidence type="ECO:0000313" key="3">
    <source>
        <dbReference type="Proteomes" id="UP000324222"/>
    </source>
</evidence>
<organism evidence="2 3">
    <name type="scientific">Portunus trituberculatus</name>
    <name type="common">Swimming crab</name>
    <name type="synonym">Neptunus trituberculatus</name>
    <dbReference type="NCBI Taxonomy" id="210409"/>
    <lineage>
        <taxon>Eukaryota</taxon>
        <taxon>Metazoa</taxon>
        <taxon>Ecdysozoa</taxon>
        <taxon>Arthropoda</taxon>
        <taxon>Crustacea</taxon>
        <taxon>Multicrustacea</taxon>
        <taxon>Malacostraca</taxon>
        <taxon>Eumalacostraca</taxon>
        <taxon>Eucarida</taxon>
        <taxon>Decapoda</taxon>
        <taxon>Pleocyemata</taxon>
        <taxon>Brachyura</taxon>
        <taxon>Eubrachyura</taxon>
        <taxon>Portunoidea</taxon>
        <taxon>Portunidae</taxon>
        <taxon>Portuninae</taxon>
        <taxon>Portunus</taxon>
    </lineage>
</organism>
<proteinExistence type="predicted"/>
<keyword evidence="1" id="KW-0812">Transmembrane</keyword>
<feature type="transmembrane region" description="Helical" evidence="1">
    <location>
        <begin position="102"/>
        <end position="121"/>
    </location>
</feature>
<dbReference type="EMBL" id="VSRR010023293">
    <property type="protein sequence ID" value="MPC65374.1"/>
    <property type="molecule type" value="Genomic_DNA"/>
</dbReference>
<reference evidence="2 3" key="1">
    <citation type="submission" date="2019-05" db="EMBL/GenBank/DDBJ databases">
        <title>Another draft genome of Portunus trituberculatus and its Hox gene families provides insights of decapod evolution.</title>
        <authorList>
            <person name="Jeong J.-H."/>
            <person name="Song I."/>
            <person name="Kim S."/>
            <person name="Choi T."/>
            <person name="Kim D."/>
            <person name="Ryu S."/>
            <person name="Kim W."/>
        </authorList>
    </citation>
    <scope>NUCLEOTIDE SEQUENCE [LARGE SCALE GENOMIC DNA]</scope>
    <source>
        <tissue evidence="2">Muscle</tissue>
    </source>
</reference>
<dbReference type="AlphaFoldDB" id="A0A5B7H993"/>
<feature type="transmembrane region" description="Helical" evidence="1">
    <location>
        <begin position="77"/>
        <end position="96"/>
    </location>
</feature>
<keyword evidence="1" id="KW-0472">Membrane</keyword>
<keyword evidence="3" id="KW-1185">Reference proteome</keyword>
<evidence type="ECO:0000313" key="2">
    <source>
        <dbReference type="EMBL" id="MPC65374.1"/>
    </source>
</evidence>
<sequence length="192" mass="21342">MLGGGSDFFVNTRSSNDGFSSLLYLLTLPPIVNCKTSLLHCPTLAMTSISLQFIFLQLKSNTKSILPSLLNILSKHLITSLCISLCSSVPHVFVLSGTYVTMIFLFLNSSILIVTPITFILPSPYFTSSTHKLSQTIITTPPPLPFLSLLQLLYPSLKLTWISALSFVSTMHITSTFSSFKYPTRWITTYLY</sequence>